<dbReference type="Proteomes" id="UP001386955">
    <property type="component" value="Unassembled WGS sequence"/>
</dbReference>
<evidence type="ECO:0000256" key="1">
    <source>
        <dbReference type="SAM" id="MobiDB-lite"/>
    </source>
</evidence>
<dbReference type="PANTHER" id="PTHR33389">
    <property type="entry name" value="FAMILY PROTEIN, PUTATIVE (DUF2921)-RELATED"/>
    <property type="match status" value="1"/>
</dbReference>
<feature type="region of interest" description="Disordered" evidence="1">
    <location>
        <begin position="510"/>
        <end position="534"/>
    </location>
</feature>
<proteinExistence type="predicted"/>
<dbReference type="PANTHER" id="PTHR33389:SF18">
    <property type="entry name" value="OS01G0677900 PROTEIN"/>
    <property type="match status" value="1"/>
</dbReference>
<feature type="domain" description="DUF2921" evidence="2">
    <location>
        <begin position="38"/>
        <end position="164"/>
    </location>
</feature>
<comment type="caution">
    <text evidence="3">The sequence shown here is derived from an EMBL/GenBank/DDBJ whole genome shotgun (WGS) entry which is preliminary data.</text>
</comment>
<accession>A0AAN9XS84</accession>
<dbReference type="InterPro" id="IPR057425">
    <property type="entry name" value="DUF2921_N"/>
</dbReference>
<protein>
    <recommendedName>
        <fullName evidence="2">DUF2921 domain-containing protein</fullName>
    </recommendedName>
</protein>
<dbReference type="Pfam" id="PF25333">
    <property type="entry name" value="DUF2921_N"/>
    <property type="match status" value="2"/>
</dbReference>
<dbReference type="EMBL" id="JAYMYS010000002">
    <property type="protein sequence ID" value="KAK7405246.1"/>
    <property type="molecule type" value="Genomic_DNA"/>
</dbReference>
<feature type="domain" description="DUF2921" evidence="2">
    <location>
        <begin position="191"/>
        <end position="231"/>
    </location>
</feature>
<keyword evidence="4" id="KW-1185">Reference proteome</keyword>
<evidence type="ECO:0000313" key="4">
    <source>
        <dbReference type="Proteomes" id="UP001386955"/>
    </source>
</evidence>
<organism evidence="3 4">
    <name type="scientific">Psophocarpus tetragonolobus</name>
    <name type="common">Winged bean</name>
    <name type="synonym">Dolichos tetragonolobus</name>
    <dbReference type="NCBI Taxonomy" id="3891"/>
    <lineage>
        <taxon>Eukaryota</taxon>
        <taxon>Viridiplantae</taxon>
        <taxon>Streptophyta</taxon>
        <taxon>Embryophyta</taxon>
        <taxon>Tracheophyta</taxon>
        <taxon>Spermatophyta</taxon>
        <taxon>Magnoliopsida</taxon>
        <taxon>eudicotyledons</taxon>
        <taxon>Gunneridae</taxon>
        <taxon>Pentapetalae</taxon>
        <taxon>rosids</taxon>
        <taxon>fabids</taxon>
        <taxon>Fabales</taxon>
        <taxon>Fabaceae</taxon>
        <taxon>Papilionoideae</taxon>
        <taxon>50 kb inversion clade</taxon>
        <taxon>NPAAA clade</taxon>
        <taxon>indigoferoid/millettioid clade</taxon>
        <taxon>Phaseoleae</taxon>
        <taxon>Psophocarpus</taxon>
    </lineage>
</organism>
<sequence length="591" mass="65051">MVPITNSTPNKSNCKASTHGELQDGYYGGNVSPRTEAQNHVMLQIKNVYQTDVAGILNVAAWLIIQSGTWYYRAHHGNFTDKKMWNYHKFPSSVMFMLEGFWSESSGKLCMVGTEAGDSAQLQHLEVVVKLYNVVNSRNTISTLITGSLGSMSTEHEVGYFEPILLFIFPTTCYEFTLDTTETKNDYAAEVGEGWWNEEKNQLSIVGCHFLGMEESIASVHVGDCSTRMSLSKKAVSKTNTSEEEGNKVSRCYSSGMPIEIGVEYRKELVAWGYSVPLVVNDQIQQLNMNQNAVPKFSHTQPIISSNSNVHKQFRWCPQHVALKCPVKVKRVVIHDKSMGFSTQQRSHLSVQGAFISHKLNVSSFHIYECRNSKKLHVHLPSARVGECISGATGSNSCGDDEFSKEHESLTVVSDVSLCGGQEVALNSTKEAIDGCIPDNTLIACSDSIRAQGRSLQVSSVVDGPVSVPLVRGLFTPSRVAHSLRRGPLSVRSLPPGPLAQLRDVPIARAGEKSTPKVSGSRNGCGRADKATNGNIRFSHGNVSDGQFMWVIRKSIEAFSIVPEEVIVQSLMGLESRDRRNWISKNKSNVG</sequence>
<dbReference type="AlphaFoldDB" id="A0AAN9XS84"/>
<reference evidence="3 4" key="1">
    <citation type="submission" date="2024-01" db="EMBL/GenBank/DDBJ databases">
        <title>The genomes of 5 underutilized Papilionoideae crops provide insights into root nodulation and disease resistanc.</title>
        <authorList>
            <person name="Jiang F."/>
        </authorList>
    </citation>
    <scope>NUCLEOTIDE SEQUENCE [LARGE SCALE GENOMIC DNA]</scope>
    <source>
        <strain evidence="3">DUOXIRENSHENG_FW03</strain>
        <tissue evidence="3">Leaves</tissue>
    </source>
</reference>
<evidence type="ECO:0000259" key="2">
    <source>
        <dbReference type="Pfam" id="PF25333"/>
    </source>
</evidence>
<gene>
    <name evidence="3" type="ORF">VNO78_06445</name>
</gene>
<evidence type="ECO:0000313" key="3">
    <source>
        <dbReference type="EMBL" id="KAK7405246.1"/>
    </source>
</evidence>
<name>A0AAN9XS84_PSOTE</name>